<comment type="caution">
    <text evidence="1">The sequence shown here is derived from an EMBL/GenBank/DDBJ whole genome shotgun (WGS) entry which is preliminary data.</text>
</comment>
<dbReference type="AlphaFoldDB" id="A0A5N5T614"/>
<name>A0A5N5T614_9CRUS</name>
<gene>
    <name evidence="1" type="ORF">Anas_02980</name>
</gene>
<accession>A0A5N5T614</accession>
<protein>
    <submittedName>
        <fullName evidence="1">Uncharacterized protein</fullName>
    </submittedName>
</protein>
<evidence type="ECO:0000313" key="1">
    <source>
        <dbReference type="EMBL" id="KAB7500400.1"/>
    </source>
</evidence>
<sequence>MLSRQIVRQITMMLKLATVFILVGVFSSSLVKAAAKEECEAMRGKYCPGSKYEISMGFSVSYCSLRILFRTEDKCLFCTVTSLAEFTTLSGCYIKGKANVVCEIKL</sequence>
<reference evidence="1 2" key="1">
    <citation type="journal article" date="2019" name="PLoS Biol.">
        <title>Sex chromosomes control vertical transmission of feminizing Wolbachia symbionts in an isopod.</title>
        <authorList>
            <person name="Becking T."/>
            <person name="Chebbi M.A."/>
            <person name="Giraud I."/>
            <person name="Moumen B."/>
            <person name="Laverre T."/>
            <person name="Caubet Y."/>
            <person name="Peccoud J."/>
            <person name="Gilbert C."/>
            <person name="Cordaux R."/>
        </authorList>
    </citation>
    <scope>NUCLEOTIDE SEQUENCE [LARGE SCALE GENOMIC DNA]</scope>
    <source>
        <strain evidence="1">ANa2</strain>
        <tissue evidence="1">Whole body excluding digestive tract and cuticle</tissue>
    </source>
</reference>
<dbReference type="Proteomes" id="UP000326759">
    <property type="component" value="Unassembled WGS sequence"/>
</dbReference>
<proteinExistence type="predicted"/>
<organism evidence="1 2">
    <name type="scientific">Armadillidium nasatum</name>
    <dbReference type="NCBI Taxonomy" id="96803"/>
    <lineage>
        <taxon>Eukaryota</taxon>
        <taxon>Metazoa</taxon>
        <taxon>Ecdysozoa</taxon>
        <taxon>Arthropoda</taxon>
        <taxon>Crustacea</taxon>
        <taxon>Multicrustacea</taxon>
        <taxon>Malacostraca</taxon>
        <taxon>Eumalacostraca</taxon>
        <taxon>Peracarida</taxon>
        <taxon>Isopoda</taxon>
        <taxon>Oniscidea</taxon>
        <taxon>Crinocheta</taxon>
        <taxon>Armadillidiidae</taxon>
        <taxon>Armadillidium</taxon>
    </lineage>
</organism>
<keyword evidence="2" id="KW-1185">Reference proteome</keyword>
<dbReference type="EMBL" id="SEYY01014065">
    <property type="protein sequence ID" value="KAB7500400.1"/>
    <property type="molecule type" value="Genomic_DNA"/>
</dbReference>
<evidence type="ECO:0000313" key="2">
    <source>
        <dbReference type="Proteomes" id="UP000326759"/>
    </source>
</evidence>